<dbReference type="GO" id="GO:0009073">
    <property type="term" value="P:aromatic amino acid family biosynthetic process"/>
    <property type="evidence" value="ECO:0007669"/>
    <property type="project" value="UniProtKB-KW"/>
</dbReference>
<feature type="binding site" evidence="9">
    <location>
        <position position="165"/>
    </location>
    <ligand>
        <name>3-phosphoshikimate</name>
        <dbReference type="ChEBI" id="CHEBI:145989"/>
    </ligand>
</feature>
<dbReference type="UniPathway" id="UPA00053">
    <property type="reaction ID" value="UER00089"/>
</dbReference>
<keyword evidence="5 9" id="KW-0028">Amino-acid biosynthesis</keyword>
<dbReference type="Gene3D" id="3.65.10.10">
    <property type="entry name" value="Enolpyruvate transferase domain"/>
    <property type="match status" value="2"/>
</dbReference>
<dbReference type="EC" id="2.5.1.19" evidence="9"/>
<dbReference type="InterPro" id="IPR001986">
    <property type="entry name" value="Enolpyruvate_Tfrase_dom"/>
</dbReference>
<dbReference type="CDD" id="cd01556">
    <property type="entry name" value="EPSP_synthase"/>
    <property type="match status" value="1"/>
</dbReference>
<evidence type="ECO:0000256" key="8">
    <source>
        <dbReference type="ARBA" id="ARBA00044633"/>
    </source>
</evidence>
<evidence type="ECO:0000256" key="4">
    <source>
        <dbReference type="ARBA" id="ARBA00022490"/>
    </source>
</evidence>
<evidence type="ECO:0000256" key="3">
    <source>
        <dbReference type="ARBA" id="ARBA00009948"/>
    </source>
</evidence>
<dbReference type="GO" id="GO:0008652">
    <property type="term" value="P:amino acid biosynthetic process"/>
    <property type="evidence" value="ECO:0007669"/>
    <property type="project" value="UniProtKB-KW"/>
</dbReference>
<feature type="domain" description="Enolpyruvate transferase" evidence="10">
    <location>
        <begin position="10"/>
        <end position="419"/>
    </location>
</feature>
<feature type="binding site" evidence="9">
    <location>
        <position position="21"/>
    </location>
    <ligand>
        <name>3-phosphoshikimate</name>
        <dbReference type="ChEBI" id="CHEBI:145989"/>
    </ligand>
</feature>
<evidence type="ECO:0000256" key="2">
    <source>
        <dbReference type="ARBA" id="ARBA00004811"/>
    </source>
</evidence>
<comment type="subunit">
    <text evidence="9">Monomer.</text>
</comment>
<dbReference type="FunFam" id="3.65.10.10:FF:000005">
    <property type="entry name" value="3-phosphoshikimate 1-carboxyvinyltransferase"/>
    <property type="match status" value="1"/>
</dbReference>
<dbReference type="PROSITE" id="PS00885">
    <property type="entry name" value="EPSP_SYNTHASE_2"/>
    <property type="match status" value="1"/>
</dbReference>
<keyword evidence="6 9" id="KW-0808">Transferase</keyword>
<comment type="subcellular location">
    <subcellularLocation>
        <location evidence="9">Cytoplasm</location>
    </subcellularLocation>
</comment>
<dbReference type="GO" id="GO:0003866">
    <property type="term" value="F:3-phosphoshikimate 1-carboxyvinyltransferase activity"/>
    <property type="evidence" value="ECO:0007669"/>
    <property type="project" value="UniProtKB-UniRule"/>
</dbReference>
<comment type="pathway">
    <text evidence="2 9">Metabolic intermediate biosynthesis; chorismate biosynthesis; chorismate from D-erythrose 4-phosphate and phosphoenolpyruvate: step 6/7.</text>
</comment>
<evidence type="ECO:0000313" key="11">
    <source>
        <dbReference type="EMBL" id="HHF98597.1"/>
    </source>
</evidence>
<feature type="binding site" evidence="9">
    <location>
        <position position="163"/>
    </location>
    <ligand>
        <name>3-phosphoshikimate</name>
        <dbReference type="ChEBI" id="CHEBI:145989"/>
    </ligand>
</feature>
<evidence type="ECO:0000256" key="5">
    <source>
        <dbReference type="ARBA" id="ARBA00022605"/>
    </source>
</evidence>
<keyword evidence="4 9" id="KW-0963">Cytoplasm</keyword>
<reference evidence="11" key="1">
    <citation type="journal article" date="2020" name="mSystems">
        <title>Genome- and Community-Level Interaction Insights into Carbon Utilization and Element Cycling Functions of Hydrothermarchaeota in Hydrothermal Sediment.</title>
        <authorList>
            <person name="Zhou Z."/>
            <person name="Liu Y."/>
            <person name="Xu W."/>
            <person name="Pan J."/>
            <person name="Luo Z.H."/>
            <person name="Li M."/>
        </authorList>
    </citation>
    <scope>NUCLEOTIDE SEQUENCE [LARGE SCALE GENOMIC DNA]</scope>
    <source>
        <strain evidence="11">HyVt-92</strain>
    </source>
</reference>
<dbReference type="AlphaFoldDB" id="A0A7V5M044"/>
<name>A0A7V5M044_UNCAE</name>
<dbReference type="GO" id="GO:0009423">
    <property type="term" value="P:chorismate biosynthetic process"/>
    <property type="evidence" value="ECO:0007669"/>
    <property type="project" value="UniProtKB-UniRule"/>
</dbReference>
<comment type="similarity">
    <text evidence="3 9">Belongs to the EPSP synthase family.</text>
</comment>
<evidence type="ECO:0000256" key="6">
    <source>
        <dbReference type="ARBA" id="ARBA00022679"/>
    </source>
</evidence>
<dbReference type="FunFam" id="3.65.10.10:FF:000006">
    <property type="entry name" value="3-phosphoshikimate 1-carboxyvinyltransferase"/>
    <property type="match status" value="1"/>
</dbReference>
<evidence type="ECO:0000256" key="7">
    <source>
        <dbReference type="ARBA" id="ARBA00023141"/>
    </source>
</evidence>
<dbReference type="InterPro" id="IPR036968">
    <property type="entry name" value="Enolpyruvate_Tfrase_sf"/>
</dbReference>
<dbReference type="InterPro" id="IPR013792">
    <property type="entry name" value="RNA3'P_cycl/enolpyr_Trfase_a/b"/>
</dbReference>
<evidence type="ECO:0000256" key="9">
    <source>
        <dbReference type="HAMAP-Rule" id="MF_00210"/>
    </source>
</evidence>
<sequence length="426" mass="46622">MLVVSSLRFLEGEINVPGDKSISHRALIFSSIAEGISSIEGAQRGEDCLATLRCMRSLGVEIEEREERILVKGEGLELKEPENVLDCQNSGTTMRIVSGLLAGQKFYSVLTGDSSLRKRPMERVVIPLCEMGADIWARKGYFAPLSIKGKSLTGKTHNLKVASAQVKSCLLLAGLYAKGKTCLVEPYKSRDHTERMLSYMGAKMEIDGNKVAIWGGQRLEAKSFFIPGDISSASFFIGGAAILKGSKIKIKDVGVNPTRLGFVDVLKRMGAKIRLCNKNVRCNEDIADIEVEGREGLEGVKIKREEIPRLLDEIPVLAVVACFARGKTLIEGAEELRIKESDRIKAICTELSKMGARVEERRDGMVIFGTGRLKGQEVESWSDHRIAMALAVAGICAEGETVIRGANCISISFPDFEKILNEVGKI</sequence>
<feature type="binding site" evidence="9">
    <location>
        <position position="119"/>
    </location>
    <ligand>
        <name>phosphoenolpyruvate</name>
        <dbReference type="ChEBI" id="CHEBI:58702"/>
    </ligand>
</feature>
<dbReference type="Pfam" id="PF00275">
    <property type="entry name" value="EPSP_synthase"/>
    <property type="match status" value="1"/>
</dbReference>
<dbReference type="EMBL" id="DRTT01000107">
    <property type="protein sequence ID" value="HHF98597.1"/>
    <property type="molecule type" value="Genomic_DNA"/>
</dbReference>
<gene>
    <name evidence="9 11" type="primary">aroA</name>
    <name evidence="11" type="ORF">ENL39_03815</name>
</gene>
<feature type="binding site" evidence="9">
    <location>
        <position position="25"/>
    </location>
    <ligand>
        <name>3-phosphoshikimate</name>
        <dbReference type="ChEBI" id="CHEBI:145989"/>
    </ligand>
</feature>
<feature type="binding site" evidence="9">
    <location>
        <position position="339"/>
    </location>
    <ligand>
        <name>3-phosphoshikimate</name>
        <dbReference type="ChEBI" id="CHEBI:145989"/>
    </ligand>
</feature>
<dbReference type="NCBIfam" id="TIGR01356">
    <property type="entry name" value="aroA"/>
    <property type="match status" value="1"/>
</dbReference>
<feature type="binding site" evidence="9">
    <location>
        <position position="343"/>
    </location>
    <ligand>
        <name>phosphoenolpyruvate</name>
        <dbReference type="ChEBI" id="CHEBI:58702"/>
    </ligand>
</feature>
<dbReference type="HAMAP" id="MF_00210">
    <property type="entry name" value="EPSP_synth"/>
    <property type="match status" value="1"/>
</dbReference>
<dbReference type="Proteomes" id="UP000886070">
    <property type="component" value="Unassembled WGS sequence"/>
</dbReference>
<comment type="caution">
    <text evidence="9">Lacks conserved residue(s) required for the propagation of feature annotation.</text>
</comment>
<dbReference type="GO" id="GO:0005737">
    <property type="term" value="C:cytoplasm"/>
    <property type="evidence" value="ECO:0007669"/>
    <property type="project" value="UniProtKB-SubCell"/>
</dbReference>
<dbReference type="PANTHER" id="PTHR21090:SF5">
    <property type="entry name" value="PENTAFUNCTIONAL AROM POLYPEPTIDE"/>
    <property type="match status" value="1"/>
</dbReference>
<feature type="binding site" evidence="9">
    <location>
        <position position="165"/>
    </location>
    <ligand>
        <name>phosphoenolpyruvate</name>
        <dbReference type="ChEBI" id="CHEBI:58702"/>
    </ligand>
</feature>
<organism evidence="11">
    <name type="scientific">Aerophobetes bacterium</name>
    <dbReference type="NCBI Taxonomy" id="2030807"/>
    <lineage>
        <taxon>Bacteria</taxon>
        <taxon>Candidatus Aerophobota</taxon>
    </lineage>
</organism>
<comment type="catalytic activity">
    <reaction evidence="8">
        <text>3-phosphoshikimate + phosphoenolpyruvate = 5-O-(1-carboxyvinyl)-3-phosphoshikimate + phosphate</text>
        <dbReference type="Rhea" id="RHEA:21256"/>
        <dbReference type="ChEBI" id="CHEBI:43474"/>
        <dbReference type="ChEBI" id="CHEBI:57701"/>
        <dbReference type="ChEBI" id="CHEBI:58702"/>
        <dbReference type="ChEBI" id="CHEBI:145989"/>
        <dbReference type="EC" id="2.5.1.19"/>
    </reaction>
    <physiologicalReaction direction="left-to-right" evidence="8">
        <dbReference type="Rhea" id="RHEA:21257"/>
    </physiologicalReaction>
</comment>
<feature type="binding site" evidence="9">
    <location>
        <position position="312"/>
    </location>
    <ligand>
        <name>3-phosphoshikimate</name>
        <dbReference type="ChEBI" id="CHEBI:145989"/>
    </ligand>
</feature>
<proteinExistence type="inferred from homology"/>
<feature type="binding site" evidence="9">
    <location>
        <position position="91"/>
    </location>
    <ligand>
        <name>phosphoenolpyruvate</name>
        <dbReference type="ChEBI" id="CHEBI:58702"/>
    </ligand>
</feature>
<feature type="binding site" evidence="9">
    <location>
        <position position="20"/>
    </location>
    <ligand>
        <name>phosphoenolpyruvate</name>
        <dbReference type="ChEBI" id="CHEBI:58702"/>
    </ligand>
</feature>
<comment type="function">
    <text evidence="1 9">Catalyzes the transfer of the enolpyruvyl moiety of phosphoenolpyruvate (PEP) to the 5-hydroxyl of shikimate-3-phosphate (S3P) to produce enolpyruvyl shikimate-3-phosphate and inorganic phosphate.</text>
</comment>
<protein>
    <recommendedName>
        <fullName evidence="9">3-phosphoshikimate 1-carboxyvinyltransferase</fullName>
        <ecNumber evidence="9">2.5.1.19</ecNumber>
    </recommendedName>
    <alternativeName>
        <fullName evidence="9">5-enolpyruvylshikimate-3-phosphate synthase</fullName>
        <shortName evidence="9">EPSP synthase</shortName>
        <shortName evidence="9">EPSPS</shortName>
    </alternativeName>
</protein>
<accession>A0A7V5M044</accession>
<dbReference type="PROSITE" id="PS00104">
    <property type="entry name" value="EPSP_SYNTHASE_1"/>
    <property type="match status" value="1"/>
</dbReference>
<feature type="binding site" evidence="9">
    <location>
        <position position="385"/>
    </location>
    <ligand>
        <name>phosphoenolpyruvate</name>
        <dbReference type="ChEBI" id="CHEBI:58702"/>
    </ligand>
</feature>
<dbReference type="PANTHER" id="PTHR21090">
    <property type="entry name" value="AROM/DEHYDROQUINATE SYNTHASE"/>
    <property type="match status" value="1"/>
</dbReference>
<evidence type="ECO:0000259" key="10">
    <source>
        <dbReference type="Pfam" id="PF00275"/>
    </source>
</evidence>
<comment type="caution">
    <text evidence="11">The sequence shown here is derived from an EMBL/GenBank/DDBJ whole genome shotgun (WGS) entry which is preliminary data.</text>
</comment>
<feature type="active site" description="Proton acceptor" evidence="9">
    <location>
        <position position="312"/>
    </location>
</feature>
<dbReference type="InterPro" id="IPR023193">
    <property type="entry name" value="EPSP_synthase_CS"/>
</dbReference>
<dbReference type="InterPro" id="IPR006264">
    <property type="entry name" value="EPSP_synthase"/>
</dbReference>
<evidence type="ECO:0000256" key="1">
    <source>
        <dbReference type="ARBA" id="ARBA00002174"/>
    </source>
</evidence>
<dbReference type="SUPFAM" id="SSF55205">
    <property type="entry name" value="EPT/RTPC-like"/>
    <property type="match status" value="1"/>
</dbReference>
<feature type="binding site" evidence="9">
    <location>
        <position position="20"/>
    </location>
    <ligand>
        <name>3-phosphoshikimate</name>
        <dbReference type="ChEBI" id="CHEBI:145989"/>
    </ligand>
</feature>
<keyword evidence="7 9" id="KW-0057">Aromatic amino acid biosynthesis</keyword>
<dbReference type="PIRSF" id="PIRSF000505">
    <property type="entry name" value="EPSPS"/>
    <property type="match status" value="1"/>
</dbReference>